<dbReference type="InParanoid" id="O26561"/>
<dbReference type="EnsemblBacteria" id="AAB84967">
    <property type="protein sequence ID" value="AAB84967"/>
    <property type="gene ID" value="MTH_461"/>
</dbReference>
<dbReference type="HOGENOM" id="CLU_1821053_0_0_2"/>
<dbReference type="CDD" id="cd09743">
    <property type="entry name" value="Csx16_III-U"/>
    <property type="match status" value="1"/>
</dbReference>
<evidence type="ECO:0008006" key="3">
    <source>
        <dbReference type="Google" id="ProtNLM"/>
    </source>
</evidence>
<proteinExistence type="predicted"/>
<reference evidence="1 2" key="1">
    <citation type="journal article" date="1997" name="J. Bacteriol.">
        <title>Complete genome sequence of Methanobacterium thermoautotrophicum deltaH: functional analysis and comparative genomics.</title>
        <authorList>
            <person name="Smith D.R."/>
            <person name="Doucette-Stamm L.A."/>
            <person name="Deloughery C."/>
            <person name="Lee H.-M."/>
            <person name="Dubois J."/>
            <person name="Aldredge T."/>
            <person name="Bashirzadeh R."/>
            <person name="Blakely D."/>
            <person name="Cook R."/>
            <person name="Gilbert K."/>
            <person name="Harrison D."/>
            <person name="Hoang L."/>
            <person name="Keagle P."/>
            <person name="Lumm W."/>
            <person name="Pothier B."/>
            <person name="Qiu D."/>
            <person name="Spadafora R."/>
            <person name="Vicare R."/>
            <person name="Wang Y."/>
            <person name="Wierzbowski J."/>
            <person name="Gibson R."/>
            <person name="Jiwani N."/>
            <person name="Caruso A."/>
            <person name="Bush D."/>
            <person name="Safer H."/>
            <person name="Patwell D."/>
            <person name="Prabhakar S."/>
            <person name="McDougall S."/>
            <person name="Shimer G."/>
            <person name="Goyal A."/>
            <person name="Pietrovski S."/>
            <person name="Church G.M."/>
            <person name="Daniels C.J."/>
            <person name="Mao J.-i."/>
            <person name="Rice P."/>
            <person name="Nolling J."/>
            <person name="Reeve J.N."/>
        </authorList>
    </citation>
    <scope>NUCLEOTIDE SEQUENCE [LARGE SCALE GENOMIC DNA]</scope>
    <source>
        <strain evidence="2">ATCC 29096 / DSM 1053 / JCM 10044 / NBRC 100330 / Delta H</strain>
    </source>
</reference>
<dbReference type="NCBIfam" id="TIGR02620">
    <property type="entry name" value="cas_VVA1548"/>
    <property type="match status" value="1"/>
</dbReference>
<accession>O26561</accession>
<dbReference type="Pfam" id="PF09652">
    <property type="entry name" value="Cas_VVA1548"/>
    <property type="match status" value="1"/>
</dbReference>
<sequence length="141" mass="16794">MCFWVCWWCLNLSYIVRRNNSIRGDFMCNEMDNGRIYIITRHQSTVHWILAKLNGKGLDRDVFVTGHLSNEMMLRMRKGDIVYGILPIHLIRRLLRKGVEYFHVVLPHVPYELRGKELTLKQVKEFGGQIWKIDDIKCFKV</sequence>
<protein>
    <recommendedName>
        <fullName evidence="3">CRISPR-associated protein Csx16</fullName>
    </recommendedName>
</protein>
<dbReference type="PaxDb" id="187420-MTH_461"/>
<organism evidence="1 2">
    <name type="scientific">Methanothermobacter thermautotrophicus (strain ATCC 29096 / DSM 1053 / JCM 10044 / NBRC 100330 / Delta H)</name>
    <name type="common">Methanobacterium thermoautotrophicum</name>
    <dbReference type="NCBI Taxonomy" id="187420"/>
    <lineage>
        <taxon>Archaea</taxon>
        <taxon>Methanobacteriati</taxon>
        <taxon>Methanobacteriota</taxon>
        <taxon>Methanomada group</taxon>
        <taxon>Methanobacteria</taxon>
        <taxon>Methanobacteriales</taxon>
        <taxon>Methanobacteriaceae</taxon>
        <taxon>Methanothermobacter</taxon>
    </lineage>
</organism>
<gene>
    <name evidence="1" type="ordered locus">MTH_461</name>
</gene>
<dbReference type="EMBL" id="AE000666">
    <property type="protein sequence ID" value="AAB84967.1"/>
    <property type="molecule type" value="Genomic_DNA"/>
</dbReference>
<dbReference type="PIR" id="D69160">
    <property type="entry name" value="D69160"/>
</dbReference>
<dbReference type="KEGG" id="mth:MTH_461"/>
<evidence type="ECO:0000313" key="1">
    <source>
        <dbReference type="EMBL" id="AAB84967.1"/>
    </source>
</evidence>
<dbReference type="Proteomes" id="UP000005223">
    <property type="component" value="Chromosome"/>
</dbReference>
<dbReference type="AlphaFoldDB" id="O26561"/>
<keyword evidence="2" id="KW-1185">Reference proteome</keyword>
<dbReference type="InterPro" id="IPR013443">
    <property type="entry name" value="CRISPR-assoc_prot_Csx16"/>
</dbReference>
<name>O26561_METTH</name>
<evidence type="ECO:0000313" key="2">
    <source>
        <dbReference type="Proteomes" id="UP000005223"/>
    </source>
</evidence>